<evidence type="ECO:0000313" key="2">
    <source>
        <dbReference type="EMBL" id="GJT27856.1"/>
    </source>
</evidence>
<accession>A0ABQ5CPS8</accession>
<dbReference type="Proteomes" id="UP001151760">
    <property type="component" value="Unassembled WGS sequence"/>
</dbReference>
<reference evidence="2" key="1">
    <citation type="journal article" date="2022" name="Int. J. Mol. Sci.">
        <title>Draft Genome of Tanacetum Coccineum: Genomic Comparison of Closely Related Tanacetum-Family Plants.</title>
        <authorList>
            <person name="Yamashiro T."/>
            <person name="Shiraishi A."/>
            <person name="Nakayama K."/>
            <person name="Satake H."/>
        </authorList>
    </citation>
    <scope>NUCLEOTIDE SEQUENCE</scope>
</reference>
<dbReference type="EMBL" id="BQNB010014413">
    <property type="protein sequence ID" value="GJT27856.1"/>
    <property type="molecule type" value="Genomic_DNA"/>
</dbReference>
<sequence>MASHRSKSLYAIKECSTCGSLYTKDCCSIGSLNDKILTPVPDSSPRCARCGTPVDGPSCHGCAFLRKKFDEDLLAYCVENGIFKDFQDTSESSDDNTNIVNALRETFVVNQDPGEKISQEPPQIDHNCAHYGYNCPPKVPIISNPEQCNQTIVELPQILPSVHPTCNYEAENSFAYDPNPNSFDNSLNFSYPPPQLQFETHLCELCGNDSHYGYDCPSRVPLVYEPEPCYNQNFSDNYYPQNSLSFSQQYLCCAYCGGPHFDYQCQLINETCYEPNPSYDYSGFNHPQPPQDSVYCQEALNKILEELEELKRDQRMLKELKERIAEEQTVKNNMSEEIDEEYERDSEIRIRKLKQDFNIWGSEVRKKEKAYVDEKYAAACRYMLSVTCDDEDDSIPLAITTDLPIEEPDNSLKMGDEHLDIIPVTESDKVIKSSVENLVPIPSEFEGMSDNTCDVPNCDNNRVNVESDLVDTLSNHDTLIVYSSKIDPILEEFADELAHIAPIPPGIVEADFDPNDDTSSDDDSFENIEYIDASPSFSELDSLEEENEEQEEKEFDLDDILQIQDVILREKLLNVSRLISNIESYSHRGYDHTKETRSGITTTHANYSLPEYESFHFDNPSLPRPPPEPPDVCLNMLYNNESFEPGEGENIVFSNVEEDDSFTFAIRTFLPFLTFPEVSPLSYSTGSEDTIFDPGIST</sequence>
<proteinExistence type="predicted"/>
<name>A0ABQ5CPS8_9ASTR</name>
<protein>
    <submittedName>
        <fullName evidence="2">Uncharacterized protein</fullName>
    </submittedName>
</protein>
<comment type="caution">
    <text evidence="2">The sequence shown here is derived from an EMBL/GenBank/DDBJ whole genome shotgun (WGS) entry which is preliminary data.</text>
</comment>
<keyword evidence="3" id="KW-1185">Reference proteome</keyword>
<keyword evidence="1" id="KW-0175">Coiled coil</keyword>
<gene>
    <name evidence="2" type="ORF">Tco_0908131</name>
</gene>
<evidence type="ECO:0000256" key="1">
    <source>
        <dbReference type="SAM" id="Coils"/>
    </source>
</evidence>
<reference evidence="2" key="2">
    <citation type="submission" date="2022-01" db="EMBL/GenBank/DDBJ databases">
        <authorList>
            <person name="Yamashiro T."/>
            <person name="Shiraishi A."/>
            <person name="Satake H."/>
            <person name="Nakayama K."/>
        </authorList>
    </citation>
    <scope>NUCLEOTIDE SEQUENCE</scope>
</reference>
<evidence type="ECO:0000313" key="3">
    <source>
        <dbReference type="Proteomes" id="UP001151760"/>
    </source>
</evidence>
<feature type="coiled-coil region" evidence="1">
    <location>
        <begin position="297"/>
        <end position="344"/>
    </location>
</feature>
<organism evidence="2 3">
    <name type="scientific">Tanacetum coccineum</name>
    <dbReference type="NCBI Taxonomy" id="301880"/>
    <lineage>
        <taxon>Eukaryota</taxon>
        <taxon>Viridiplantae</taxon>
        <taxon>Streptophyta</taxon>
        <taxon>Embryophyta</taxon>
        <taxon>Tracheophyta</taxon>
        <taxon>Spermatophyta</taxon>
        <taxon>Magnoliopsida</taxon>
        <taxon>eudicotyledons</taxon>
        <taxon>Gunneridae</taxon>
        <taxon>Pentapetalae</taxon>
        <taxon>asterids</taxon>
        <taxon>campanulids</taxon>
        <taxon>Asterales</taxon>
        <taxon>Asteraceae</taxon>
        <taxon>Asteroideae</taxon>
        <taxon>Anthemideae</taxon>
        <taxon>Anthemidinae</taxon>
        <taxon>Tanacetum</taxon>
    </lineage>
</organism>